<dbReference type="KEGG" id="mph:MLP_20330"/>
<dbReference type="Pfam" id="PF00355">
    <property type="entry name" value="Rieske"/>
    <property type="match status" value="1"/>
</dbReference>
<comment type="cofactor">
    <cofactor evidence="1">
        <name>Fe cation</name>
        <dbReference type="ChEBI" id="CHEBI:24875"/>
    </cofactor>
</comment>
<dbReference type="InterPro" id="IPR015879">
    <property type="entry name" value="Ring_hydroxy_dOase_asu_C_dom"/>
</dbReference>
<proteinExistence type="predicted"/>
<evidence type="ECO:0000259" key="7">
    <source>
        <dbReference type="PROSITE" id="PS51296"/>
    </source>
</evidence>
<keyword evidence="5" id="KW-0408">Iron</keyword>
<feature type="domain" description="Rieske" evidence="7">
    <location>
        <begin position="50"/>
        <end position="156"/>
    </location>
</feature>
<dbReference type="OrthoDB" id="5243643at2"/>
<evidence type="ECO:0000256" key="1">
    <source>
        <dbReference type="ARBA" id="ARBA00001962"/>
    </source>
</evidence>
<organism evidence="8 9">
    <name type="scientific">Microlunatus phosphovorus (strain ATCC 700054 / DSM 10555 / JCM 9379 / NBRC 101784 / NCIMB 13414 / VKM Ac-1990 / NM-1)</name>
    <dbReference type="NCBI Taxonomy" id="1032480"/>
    <lineage>
        <taxon>Bacteria</taxon>
        <taxon>Bacillati</taxon>
        <taxon>Actinomycetota</taxon>
        <taxon>Actinomycetes</taxon>
        <taxon>Propionibacteriales</taxon>
        <taxon>Propionibacteriaceae</taxon>
        <taxon>Microlunatus</taxon>
    </lineage>
</organism>
<dbReference type="Pfam" id="PF00848">
    <property type="entry name" value="Ring_hydroxyl_A"/>
    <property type="match status" value="1"/>
</dbReference>
<dbReference type="SUPFAM" id="SSF55961">
    <property type="entry name" value="Bet v1-like"/>
    <property type="match status" value="1"/>
</dbReference>
<dbReference type="InterPro" id="IPR036922">
    <property type="entry name" value="Rieske_2Fe-2S_sf"/>
</dbReference>
<dbReference type="CDD" id="cd03469">
    <property type="entry name" value="Rieske_RO_Alpha_N"/>
    <property type="match status" value="1"/>
</dbReference>
<dbReference type="GO" id="GO:0051537">
    <property type="term" value="F:2 iron, 2 sulfur cluster binding"/>
    <property type="evidence" value="ECO:0007669"/>
    <property type="project" value="UniProtKB-KW"/>
</dbReference>
<evidence type="ECO:0000256" key="4">
    <source>
        <dbReference type="ARBA" id="ARBA00023002"/>
    </source>
</evidence>
<evidence type="ECO:0000256" key="6">
    <source>
        <dbReference type="ARBA" id="ARBA00023014"/>
    </source>
</evidence>
<keyword evidence="6" id="KW-0411">Iron-sulfur</keyword>
<dbReference type="PRINTS" id="PR00090">
    <property type="entry name" value="RNGDIOXGNASE"/>
</dbReference>
<dbReference type="RefSeq" id="WP_013862919.1">
    <property type="nucleotide sequence ID" value="NC_015635.1"/>
</dbReference>
<dbReference type="PANTHER" id="PTHR43756:SF5">
    <property type="entry name" value="CHOLINE MONOOXYGENASE, CHLOROPLASTIC"/>
    <property type="match status" value="1"/>
</dbReference>
<keyword evidence="3" id="KW-0479">Metal-binding</keyword>
<evidence type="ECO:0000313" key="8">
    <source>
        <dbReference type="EMBL" id="BAK35047.1"/>
    </source>
</evidence>
<dbReference type="AlphaFoldDB" id="F5XDM4"/>
<dbReference type="PANTHER" id="PTHR43756">
    <property type="entry name" value="CHOLINE MONOOXYGENASE, CHLOROPLASTIC"/>
    <property type="match status" value="1"/>
</dbReference>
<dbReference type="eggNOG" id="COG4638">
    <property type="taxonomic scope" value="Bacteria"/>
</dbReference>
<dbReference type="CDD" id="cd08884">
    <property type="entry name" value="RHO_alpha_C_GbcA-like"/>
    <property type="match status" value="1"/>
</dbReference>
<evidence type="ECO:0000256" key="3">
    <source>
        <dbReference type="ARBA" id="ARBA00022723"/>
    </source>
</evidence>
<dbReference type="GO" id="GO:0005506">
    <property type="term" value="F:iron ion binding"/>
    <property type="evidence" value="ECO:0007669"/>
    <property type="project" value="InterPro"/>
</dbReference>
<evidence type="ECO:0000313" key="9">
    <source>
        <dbReference type="Proteomes" id="UP000007947"/>
    </source>
</evidence>
<evidence type="ECO:0000256" key="5">
    <source>
        <dbReference type="ARBA" id="ARBA00023004"/>
    </source>
</evidence>
<gene>
    <name evidence="8" type="ordered locus">MLP_20330</name>
</gene>
<dbReference type="STRING" id="1032480.MLP_20330"/>
<keyword evidence="2" id="KW-0001">2Fe-2S</keyword>
<keyword evidence="9" id="KW-1185">Reference proteome</keyword>
<dbReference type="InterPro" id="IPR017941">
    <property type="entry name" value="Rieske_2Fe-2S"/>
</dbReference>
<dbReference type="EMBL" id="AP012204">
    <property type="protein sequence ID" value="BAK35047.1"/>
    <property type="molecule type" value="Genomic_DNA"/>
</dbReference>
<dbReference type="GO" id="GO:0016705">
    <property type="term" value="F:oxidoreductase activity, acting on paired donors, with incorporation or reduction of molecular oxygen"/>
    <property type="evidence" value="ECO:0007669"/>
    <property type="project" value="UniProtKB-ARBA"/>
</dbReference>
<reference evidence="8 9" key="1">
    <citation type="submission" date="2011-05" db="EMBL/GenBank/DDBJ databases">
        <title>Whole genome sequence of Microlunatus phosphovorus NM-1.</title>
        <authorList>
            <person name="Hosoyama A."/>
            <person name="Sasaki K."/>
            <person name="Harada T."/>
            <person name="Igarashi R."/>
            <person name="Kawakoshi A."/>
            <person name="Sasagawa M."/>
            <person name="Fukada J."/>
            <person name="Nakamura S."/>
            <person name="Katano Y."/>
            <person name="Hanada S."/>
            <person name="Kamagata Y."/>
            <person name="Nakamura N."/>
            <person name="Yamazaki S."/>
            <person name="Fujita N."/>
        </authorList>
    </citation>
    <scope>NUCLEOTIDE SEQUENCE [LARGE SCALE GENOMIC DNA]</scope>
    <source>
        <strain evidence="9">ATCC 700054 / DSM 10555 / JCM 9379 / NBRC 101784 / NCIMB 13414 / VKM Ac-1990 / NM-1</strain>
    </source>
</reference>
<sequence>MSRQPRPAVPSIDIEELVARREPGFSLEAPFYTHPDVYDLDLDAIFRKHWLFCAAEAEIPDPGDYVTIEIGATSVIIVRDDDESVYALHNVCRHRGSRIIEDACGSVGNLVCPYHQWTYRTDGSLIHAEATQEGFNRSQFGLKRINVRTVAGLIFVCLSDDPPADFDEVASKIEPYLTPFQLGGLKVAHQTDLVEEGNWKLVMENNRECLHCDAGHPELTSAYFPFLQSDVTEVPPRQQQLYERYLKALDRLAITGAAAGIPQRTYRELDNRATGFRITHFPLDGDGASFGWDGKQICKKLIGDIVDPAFGDMSLHYQPNSWFHFCSDHAVVFRALPVAPDKTIVRTTWLVHPDAVEGVDYDIPTLTEVWEATNTEDRRFVELAQRGATDPAYVPGPYATIEDDVNDFVSWYIKRLANHFGGGRDHLGLVAQAAVGN</sequence>
<dbReference type="Proteomes" id="UP000007947">
    <property type="component" value="Chromosome"/>
</dbReference>
<dbReference type="HOGENOM" id="CLU_026244_3_0_11"/>
<protein>
    <submittedName>
        <fullName evidence="8">Putative iron-sulfur protein</fullName>
    </submittedName>
</protein>
<dbReference type="GO" id="GO:0004497">
    <property type="term" value="F:monooxygenase activity"/>
    <property type="evidence" value="ECO:0007669"/>
    <property type="project" value="UniProtKB-ARBA"/>
</dbReference>
<accession>F5XDM4</accession>
<dbReference type="Gene3D" id="3.90.380.10">
    <property type="entry name" value="Naphthalene 1,2-dioxygenase Alpha Subunit, Chain A, domain 1"/>
    <property type="match status" value="1"/>
</dbReference>
<keyword evidence="4" id="KW-0560">Oxidoreductase</keyword>
<name>F5XDM4_MICPN</name>
<evidence type="ECO:0000256" key="2">
    <source>
        <dbReference type="ARBA" id="ARBA00022714"/>
    </source>
</evidence>
<dbReference type="SUPFAM" id="SSF50022">
    <property type="entry name" value="ISP domain"/>
    <property type="match status" value="1"/>
</dbReference>
<dbReference type="InterPro" id="IPR001663">
    <property type="entry name" value="Rng_hydr_dOase-A"/>
</dbReference>
<dbReference type="PROSITE" id="PS51296">
    <property type="entry name" value="RIESKE"/>
    <property type="match status" value="1"/>
</dbReference>
<dbReference type="Gene3D" id="2.102.10.10">
    <property type="entry name" value="Rieske [2Fe-2S] iron-sulphur domain"/>
    <property type="match status" value="1"/>
</dbReference>